<gene>
    <name evidence="2" type="ORF">TCAP_06141</name>
</gene>
<feature type="compositionally biased region" description="Polar residues" evidence="1">
    <location>
        <begin position="11"/>
        <end position="24"/>
    </location>
</feature>
<dbReference type="OrthoDB" id="18453at2759"/>
<feature type="non-terminal residue" evidence="2">
    <location>
        <position position="118"/>
    </location>
</feature>
<protein>
    <submittedName>
        <fullName evidence="2">Kinetochore-associated protein NNF1</fullName>
    </submittedName>
</protein>
<name>A0A2K3Q8N8_9HYPO</name>
<accession>A0A2K3Q8N8</accession>
<evidence type="ECO:0000313" key="3">
    <source>
        <dbReference type="Proteomes" id="UP000236621"/>
    </source>
</evidence>
<feature type="compositionally biased region" description="Low complexity" evidence="1">
    <location>
        <begin position="25"/>
        <end position="36"/>
    </location>
</feature>
<dbReference type="STRING" id="45235.A0A2K3Q8N8"/>
<proteinExistence type="predicted"/>
<keyword evidence="3" id="KW-1185">Reference proteome</keyword>
<reference evidence="2 3" key="1">
    <citation type="submission" date="2017-08" db="EMBL/GenBank/DDBJ databases">
        <title>Harnessing the power of phylogenomics to disentangle the directionality and signatures of interkingdom host jumping in the parasitic fungal genus Tolypocladium.</title>
        <authorList>
            <person name="Quandt C.A."/>
            <person name="Patterson W."/>
            <person name="Spatafora J.W."/>
        </authorList>
    </citation>
    <scope>NUCLEOTIDE SEQUENCE [LARGE SCALE GENOMIC DNA]</scope>
    <source>
        <strain evidence="2 3">CBS 113982</strain>
    </source>
</reference>
<dbReference type="Proteomes" id="UP000236621">
    <property type="component" value="Unassembled WGS sequence"/>
</dbReference>
<evidence type="ECO:0000313" key="2">
    <source>
        <dbReference type="EMBL" id="PNY23919.1"/>
    </source>
</evidence>
<feature type="region of interest" description="Disordered" evidence="1">
    <location>
        <begin position="1"/>
        <end position="62"/>
    </location>
</feature>
<sequence>MAAGSRGGDAPTSNVEAQPQPDSTASSSAEQRQQRAQRGEGDAPASPPLPLRHTPVTPGPRAARLQQLYGEALQHALGKVAAWDNFAGCYPTVAARAEGVLRQVQAQMVEKLGEKCEV</sequence>
<organism evidence="2 3">
    <name type="scientific">Tolypocladium capitatum</name>
    <dbReference type="NCBI Taxonomy" id="45235"/>
    <lineage>
        <taxon>Eukaryota</taxon>
        <taxon>Fungi</taxon>
        <taxon>Dikarya</taxon>
        <taxon>Ascomycota</taxon>
        <taxon>Pezizomycotina</taxon>
        <taxon>Sordariomycetes</taxon>
        <taxon>Hypocreomycetidae</taxon>
        <taxon>Hypocreales</taxon>
        <taxon>Ophiocordycipitaceae</taxon>
        <taxon>Tolypocladium</taxon>
    </lineage>
</organism>
<evidence type="ECO:0000256" key="1">
    <source>
        <dbReference type="SAM" id="MobiDB-lite"/>
    </source>
</evidence>
<dbReference type="AlphaFoldDB" id="A0A2K3Q8N8"/>
<comment type="caution">
    <text evidence="2">The sequence shown here is derived from an EMBL/GenBank/DDBJ whole genome shotgun (WGS) entry which is preliminary data.</text>
</comment>
<dbReference type="EMBL" id="NRSZ01001009">
    <property type="protein sequence ID" value="PNY23919.1"/>
    <property type="molecule type" value="Genomic_DNA"/>
</dbReference>